<dbReference type="EMBL" id="BMCI01000014">
    <property type="protein sequence ID" value="GGC73165.1"/>
    <property type="molecule type" value="Genomic_DNA"/>
</dbReference>
<proteinExistence type="predicted"/>
<dbReference type="AlphaFoldDB" id="A0A830DZ46"/>
<sequence length="54" mass="5695">MLAIFSGMAGTAMSLIIRLELAAPGSQYLHGNSQLFNGAPLSAYISLMRLALVL</sequence>
<dbReference type="SUPFAM" id="SSF81442">
    <property type="entry name" value="Cytochrome c oxidase subunit I-like"/>
    <property type="match status" value="1"/>
</dbReference>
<evidence type="ECO:0000313" key="2">
    <source>
        <dbReference type="Proteomes" id="UP000646833"/>
    </source>
</evidence>
<protein>
    <submittedName>
        <fullName evidence="1">Uncharacterized protein</fullName>
    </submittedName>
</protein>
<comment type="caution">
    <text evidence="1">The sequence shown here is derived from an EMBL/GenBank/DDBJ whole genome shotgun (WGS) entry which is preliminary data.</text>
</comment>
<dbReference type="Proteomes" id="UP000646833">
    <property type="component" value="Unassembled WGS sequence"/>
</dbReference>
<reference evidence="1" key="2">
    <citation type="submission" date="2020-09" db="EMBL/GenBank/DDBJ databases">
        <authorList>
            <person name="Sun Q."/>
            <person name="Sedlacek I."/>
        </authorList>
    </citation>
    <scope>NUCLEOTIDE SEQUENCE</scope>
    <source>
        <strain evidence="1">CCM 7217</strain>
    </source>
</reference>
<accession>A0A830DZ46</accession>
<reference evidence="1" key="1">
    <citation type="journal article" date="2014" name="Int. J. Syst. Evol. Microbiol.">
        <title>Complete genome sequence of Corynebacterium casei LMG S-19264T (=DSM 44701T), isolated from a smear-ripened cheese.</title>
        <authorList>
            <consortium name="US DOE Joint Genome Institute (JGI-PGF)"/>
            <person name="Walter F."/>
            <person name="Albersmeier A."/>
            <person name="Kalinowski J."/>
            <person name="Ruckert C."/>
        </authorList>
    </citation>
    <scope>NUCLEOTIDE SEQUENCE</scope>
    <source>
        <strain evidence="1">CCM 7217</strain>
    </source>
</reference>
<organism evidence="1 2">
    <name type="scientific">Haloferax sulfurifontis</name>
    <dbReference type="NCBI Taxonomy" id="255616"/>
    <lineage>
        <taxon>Archaea</taxon>
        <taxon>Methanobacteriati</taxon>
        <taxon>Methanobacteriota</taxon>
        <taxon>Stenosarchaea group</taxon>
        <taxon>Halobacteria</taxon>
        <taxon>Halobacteriales</taxon>
        <taxon>Haloferacaceae</taxon>
        <taxon>Haloferax</taxon>
    </lineage>
</organism>
<evidence type="ECO:0000313" key="1">
    <source>
        <dbReference type="EMBL" id="GGC73165.1"/>
    </source>
</evidence>
<dbReference type="InterPro" id="IPR036927">
    <property type="entry name" value="Cyt_c_oxase-like_su1_sf"/>
</dbReference>
<gene>
    <name evidence="1" type="ORF">GCM10007209_38870</name>
</gene>
<dbReference type="Gene3D" id="1.20.210.10">
    <property type="entry name" value="Cytochrome c oxidase-like, subunit I domain"/>
    <property type="match status" value="1"/>
</dbReference>
<name>A0A830DZ46_9EURY</name>